<feature type="compositionally biased region" description="Polar residues" evidence="1">
    <location>
        <begin position="639"/>
        <end position="649"/>
    </location>
</feature>
<protein>
    <submittedName>
        <fullName evidence="4">Uncharacterized protein</fullName>
    </submittedName>
</protein>
<feature type="compositionally biased region" description="Polar residues" evidence="1">
    <location>
        <begin position="813"/>
        <end position="828"/>
    </location>
</feature>
<dbReference type="Pfam" id="PF25009">
    <property type="entry name" value="DUF7785"/>
    <property type="match status" value="1"/>
</dbReference>
<dbReference type="Pfam" id="PF25289">
    <property type="entry name" value="DUF7877"/>
    <property type="match status" value="1"/>
</dbReference>
<feature type="region of interest" description="Disordered" evidence="1">
    <location>
        <begin position="1"/>
        <end position="144"/>
    </location>
</feature>
<feature type="region of interest" description="Disordered" evidence="1">
    <location>
        <begin position="624"/>
        <end position="649"/>
    </location>
</feature>
<dbReference type="OrthoDB" id="5354458at2759"/>
<feature type="compositionally biased region" description="Low complexity" evidence="1">
    <location>
        <begin position="132"/>
        <end position="144"/>
    </location>
</feature>
<organism evidence="4 5">
    <name type="scientific">Lachnellula suecica</name>
    <dbReference type="NCBI Taxonomy" id="602035"/>
    <lineage>
        <taxon>Eukaryota</taxon>
        <taxon>Fungi</taxon>
        <taxon>Dikarya</taxon>
        <taxon>Ascomycota</taxon>
        <taxon>Pezizomycotina</taxon>
        <taxon>Leotiomycetes</taxon>
        <taxon>Helotiales</taxon>
        <taxon>Lachnaceae</taxon>
        <taxon>Lachnellula</taxon>
    </lineage>
</organism>
<feature type="domain" description="DUF7877" evidence="3">
    <location>
        <begin position="99"/>
        <end position="201"/>
    </location>
</feature>
<evidence type="ECO:0000259" key="2">
    <source>
        <dbReference type="Pfam" id="PF25009"/>
    </source>
</evidence>
<feature type="compositionally biased region" description="Polar residues" evidence="1">
    <location>
        <begin position="836"/>
        <end position="856"/>
    </location>
</feature>
<evidence type="ECO:0000313" key="5">
    <source>
        <dbReference type="Proteomes" id="UP000469558"/>
    </source>
</evidence>
<feature type="region of interest" description="Disordered" evidence="1">
    <location>
        <begin position="309"/>
        <end position="328"/>
    </location>
</feature>
<feature type="compositionally biased region" description="Low complexity" evidence="1">
    <location>
        <begin position="876"/>
        <end position="894"/>
    </location>
</feature>
<proteinExistence type="predicted"/>
<feature type="compositionally biased region" description="Polar residues" evidence="1">
    <location>
        <begin position="203"/>
        <end position="217"/>
    </location>
</feature>
<feature type="region of interest" description="Disordered" evidence="1">
    <location>
        <begin position="197"/>
        <end position="222"/>
    </location>
</feature>
<dbReference type="InterPro" id="IPR057199">
    <property type="entry name" value="DUF7877"/>
</dbReference>
<dbReference type="InterPro" id="IPR056687">
    <property type="entry name" value="DUF7785"/>
</dbReference>
<evidence type="ECO:0000313" key="4">
    <source>
        <dbReference type="EMBL" id="TVY68835.1"/>
    </source>
</evidence>
<evidence type="ECO:0000256" key="1">
    <source>
        <dbReference type="SAM" id="MobiDB-lite"/>
    </source>
</evidence>
<sequence>MATVNGVLSPPPQPSASPFDGANNDALLLSAKRKREESTEAQNNVNGVAESESPAQTAASIEESQSLVRDLVDVLKGASEPTPTTLRIPHISTPTDRTTRYDTIPSILAQPLPNRASSEPQAKRHKAEEGSETQNSTSSSITSRSSLNVYTGLDDILKDVDVAVSTLRERLQLPNGSELSTKISVFKKRAHELVDREKAFSARSKTSTSTNGSTHRVNGNGVKASTEISVTSNNSKTVLTLYGNAPGPKQLFSSFQAEDSEGEKKDLMQTLRRAPLPPGISTTDIVSMPHNNLVENKRNTFGDVFPTPPNVPALQPPKPSKVANTRSSTVGWYQPATADTQRRTANYFTQNVTPGVWLDYSNASAPQSARKKRERAMSLGGTKAPQVETDSAESDAAKLEAAFRSAYSGFAPTKDDSAAVAPTGVLDRIWWQKVGERNYERICETFEKNEANFTSALDPELVAKAEIDEDEELKQFEEMAENWESDTVDPTRLPVETRFEKSFEEKTLDEILECTSELLETLSSFQRKRHMSLNASNRPAGLLSAPDNTSLGTPTKPTDSEQNTYEIIKSQLKIMIENLPPYAVAKLNGDQLADLNISTKIEIQMDDYRGVLEEDELARGKVVNSGAIPRPAPPPLHRGSSSGLYGNQYSTARPPSATTHQYYGGASTPIRPPQNMPRAPSTAQVPYRAPAAAAPNYRPQGYGTPGSYQPHTARPQQYYQQAGATQHMQTPPSQSYMRPGNTGYQGVPQSAPPAPMNGRYAPQPTYPHQAHGQNGMDYTRYANGSNVPRQSSPQGPYVGQGNLQAAAQHHQPYPTQATPTPGLSQPRQTYVPPPATNGSTPQPGQPQYPQARSQPTGYSTFMTQEQQQLMVDRQRAQLANQQQARAAAQAAQAAIGSPATPTPQVNGGSAVAAGL</sequence>
<dbReference type="EMBL" id="QGMK01001405">
    <property type="protein sequence ID" value="TVY68835.1"/>
    <property type="molecule type" value="Genomic_DNA"/>
</dbReference>
<feature type="region of interest" description="Disordered" evidence="1">
    <location>
        <begin position="875"/>
        <end position="915"/>
    </location>
</feature>
<accession>A0A8T9BXM4</accession>
<feature type="region of interest" description="Disordered" evidence="1">
    <location>
        <begin position="368"/>
        <end position="391"/>
    </location>
</feature>
<reference evidence="4 5" key="1">
    <citation type="submission" date="2018-05" db="EMBL/GenBank/DDBJ databases">
        <title>Genome sequencing and assembly of the regulated plant pathogen Lachnellula willkommii and related sister species for the development of diagnostic species identification markers.</title>
        <authorList>
            <person name="Giroux E."/>
            <person name="Bilodeau G."/>
        </authorList>
    </citation>
    <scope>NUCLEOTIDE SEQUENCE [LARGE SCALE GENOMIC DNA]</scope>
    <source>
        <strain evidence="4 5">CBS 268.59</strain>
    </source>
</reference>
<evidence type="ECO:0000259" key="3">
    <source>
        <dbReference type="Pfam" id="PF25289"/>
    </source>
</evidence>
<dbReference type="AlphaFoldDB" id="A0A8T9BXM4"/>
<feature type="region of interest" description="Disordered" evidence="1">
    <location>
        <begin position="740"/>
        <end position="856"/>
    </location>
</feature>
<feature type="domain" description="DUF7785" evidence="2">
    <location>
        <begin position="505"/>
        <end position="603"/>
    </location>
</feature>
<gene>
    <name evidence="4" type="ORF">LSUE1_G008930</name>
</gene>
<feature type="compositionally biased region" description="Polar residues" evidence="1">
    <location>
        <begin position="546"/>
        <end position="561"/>
    </location>
</feature>
<feature type="compositionally biased region" description="Polar residues" evidence="1">
    <location>
        <begin position="53"/>
        <end position="67"/>
    </location>
</feature>
<feature type="compositionally biased region" description="Pro residues" evidence="1">
    <location>
        <begin position="309"/>
        <end position="319"/>
    </location>
</feature>
<feature type="compositionally biased region" description="Polar residues" evidence="1">
    <location>
        <begin position="782"/>
        <end position="794"/>
    </location>
</feature>
<feature type="region of interest" description="Disordered" evidence="1">
    <location>
        <begin position="536"/>
        <end position="561"/>
    </location>
</feature>
<keyword evidence="5" id="KW-1185">Reference proteome</keyword>
<name>A0A8T9BXM4_9HELO</name>
<comment type="caution">
    <text evidence="4">The sequence shown here is derived from an EMBL/GenBank/DDBJ whole genome shotgun (WGS) entry which is preliminary data.</text>
</comment>
<dbReference type="Proteomes" id="UP000469558">
    <property type="component" value="Unassembled WGS sequence"/>
</dbReference>